<evidence type="ECO:0000259" key="2">
    <source>
        <dbReference type="PROSITE" id="PS51202"/>
    </source>
</evidence>
<dbReference type="Proteomes" id="UP000094067">
    <property type="component" value="Unassembled WGS sequence"/>
</dbReference>
<evidence type="ECO:0000313" key="5">
    <source>
        <dbReference type="EMBL" id="ODR43850.1"/>
    </source>
</evidence>
<evidence type="ECO:0000313" key="8">
    <source>
        <dbReference type="Proteomes" id="UP000094271"/>
    </source>
</evidence>
<dbReference type="InterPro" id="IPR036291">
    <property type="entry name" value="NAD(P)-bd_dom_sf"/>
</dbReference>
<evidence type="ECO:0000313" key="9">
    <source>
        <dbReference type="Proteomes" id="UP000094869"/>
    </source>
</evidence>
<dbReference type="InterPro" id="IPR050721">
    <property type="entry name" value="Trk_Ktr_HKT_K-transport"/>
</dbReference>
<evidence type="ECO:0000259" key="1">
    <source>
        <dbReference type="PROSITE" id="PS51201"/>
    </source>
</evidence>
<dbReference type="PROSITE" id="PS51202">
    <property type="entry name" value="RCK_C"/>
    <property type="match status" value="1"/>
</dbReference>
<dbReference type="InterPro" id="IPR006037">
    <property type="entry name" value="RCK_C"/>
</dbReference>
<dbReference type="InterPro" id="IPR003148">
    <property type="entry name" value="RCK_N"/>
</dbReference>
<dbReference type="OrthoDB" id="9776294at2"/>
<feature type="domain" description="RCK C-terminal" evidence="2">
    <location>
        <begin position="145"/>
        <end position="229"/>
    </location>
</feature>
<dbReference type="SUPFAM" id="SSF51735">
    <property type="entry name" value="NAD(P)-binding Rossmann-fold domains"/>
    <property type="match status" value="1"/>
</dbReference>
<dbReference type="InterPro" id="IPR036721">
    <property type="entry name" value="RCK_C_sf"/>
</dbReference>
<dbReference type="Proteomes" id="UP000094869">
    <property type="component" value="Unassembled WGS sequence"/>
</dbReference>
<dbReference type="GO" id="GO:0008324">
    <property type="term" value="F:monoatomic cation transmembrane transporter activity"/>
    <property type="evidence" value="ECO:0007669"/>
    <property type="project" value="InterPro"/>
</dbReference>
<dbReference type="EMBL" id="MEHA01000032">
    <property type="protein sequence ID" value="ODR43850.1"/>
    <property type="molecule type" value="Genomic_DNA"/>
</dbReference>
<dbReference type="PANTHER" id="PTHR43833">
    <property type="entry name" value="POTASSIUM CHANNEL PROTEIN 2-RELATED-RELATED"/>
    <property type="match status" value="1"/>
</dbReference>
<keyword evidence="9" id="KW-1185">Reference proteome</keyword>
<reference evidence="6 9" key="2">
    <citation type="submission" date="2016-08" db="EMBL/GenBank/DDBJ databases">
        <title>Characterization of Isolates of Eisenbergiella tayi Derived from Blood Cultures, Using Whole Genome Sequencing.</title>
        <authorList>
            <person name="Bernier A.-M."/>
            <person name="Burdz T."/>
            <person name="Wiebe D."/>
            <person name="Bernard K."/>
        </authorList>
    </citation>
    <scope>NUCLEOTIDE SEQUENCE [LARGE SCALE GENOMIC DNA]</scope>
    <source>
        <strain evidence="6 9">NML120146</strain>
    </source>
</reference>
<evidence type="ECO:0000313" key="3">
    <source>
        <dbReference type="EMBL" id="ODM03891.1"/>
    </source>
</evidence>
<dbReference type="Gene3D" id="3.40.50.720">
    <property type="entry name" value="NAD(P)-binding Rossmann-like Domain"/>
    <property type="match status" value="1"/>
</dbReference>
<dbReference type="Pfam" id="PF02254">
    <property type="entry name" value="TrkA_N"/>
    <property type="match status" value="1"/>
</dbReference>
<accession>A0A1E3AM80</accession>
<evidence type="ECO:0000313" key="4">
    <source>
        <dbReference type="EMBL" id="ODM09832.1"/>
    </source>
</evidence>
<dbReference type="PATRIC" id="fig|1432052.3.peg.4652"/>
<dbReference type="RefSeq" id="WP_009252275.1">
    <property type="nucleotide sequence ID" value="NZ_BAABXS010000001.1"/>
</dbReference>
<proteinExistence type="predicted"/>
<dbReference type="GeneID" id="93302155"/>
<reference evidence="5 8" key="3">
    <citation type="submission" date="2016-08" db="EMBL/GenBank/DDBJ databases">
        <authorList>
            <person name="Seilhamer J.J."/>
        </authorList>
    </citation>
    <scope>NUCLEOTIDE SEQUENCE [LARGE SCALE GENOMIC DNA]</scope>
    <source>
        <strain evidence="5 8">NML150140-1</strain>
    </source>
</reference>
<dbReference type="Proteomes" id="UP000095003">
    <property type="component" value="Unassembled WGS sequence"/>
</dbReference>
<dbReference type="Pfam" id="PF02080">
    <property type="entry name" value="TrkA_C"/>
    <property type="match status" value="1"/>
</dbReference>
<evidence type="ECO:0000313" key="6">
    <source>
        <dbReference type="EMBL" id="ODR44929.1"/>
    </source>
</evidence>
<comment type="caution">
    <text evidence="4">The sequence shown here is derived from an EMBL/GenBank/DDBJ whole genome shotgun (WGS) entry which is preliminary data.</text>
</comment>
<dbReference type="Proteomes" id="UP000094271">
    <property type="component" value="Unassembled WGS sequence"/>
</dbReference>
<sequence>MKLTGKNKRTEETASYGVIGLGRFGSALALSLAEAGKEVIVVDSCESKVKELRQYTENAYVADELSMEVLEEIGIQNCDTVIVGIGEKIDTCILTTLHVVNLGVPRVIAKAISRDQGAVLEKIGAEVIYPERDMALRLAKRLLTGSILDNISLNNDVEIAELRLPDIYVGRSVLEMDLRRKAGLNIIALQHSGKTEIEVDPEYVFREDDILVVIGKKENIRKFEKDKDE</sequence>
<organism evidence="4 10">
    <name type="scientific">Eisenbergiella tayi</name>
    <dbReference type="NCBI Taxonomy" id="1432052"/>
    <lineage>
        <taxon>Bacteria</taxon>
        <taxon>Bacillati</taxon>
        <taxon>Bacillota</taxon>
        <taxon>Clostridia</taxon>
        <taxon>Lachnospirales</taxon>
        <taxon>Lachnospiraceae</taxon>
        <taxon>Eisenbergiella</taxon>
    </lineage>
</organism>
<dbReference type="EMBL" id="MEHD01000054">
    <property type="protein sequence ID" value="ODR44929.1"/>
    <property type="molecule type" value="Genomic_DNA"/>
</dbReference>
<dbReference type="PROSITE" id="PS51201">
    <property type="entry name" value="RCK_N"/>
    <property type="match status" value="1"/>
</dbReference>
<evidence type="ECO:0000313" key="10">
    <source>
        <dbReference type="Proteomes" id="UP000095003"/>
    </source>
</evidence>
<protein>
    <submittedName>
        <fullName evidence="4">Ktr system potassium uptake protein A</fullName>
    </submittedName>
    <submittedName>
        <fullName evidence="5">Potassium transporter TrkA</fullName>
    </submittedName>
</protein>
<dbReference type="EMBL" id="MCGH01000003">
    <property type="protein sequence ID" value="ODM03891.1"/>
    <property type="molecule type" value="Genomic_DNA"/>
</dbReference>
<gene>
    <name evidence="4" type="primary">ktrA_3</name>
    <name evidence="4" type="ORF">BEH84_04200</name>
    <name evidence="5" type="ORF">BEI59_29395</name>
    <name evidence="3" type="ORF">BEI61_04694</name>
    <name evidence="6" type="ORF">BEI63_29665</name>
</gene>
<dbReference type="SUPFAM" id="SSF116726">
    <property type="entry name" value="TrkA C-terminal domain-like"/>
    <property type="match status" value="1"/>
</dbReference>
<dbReference type="AlphaFoldDB" id="A0A1E3AM80"/>
<name>A0A1E3AM80_9FIRM</name>
<dbReference type="EMBL" id="MCGI01000004">
    <property type="protein sequence ID" value="ODM09832.1"/>
    <property type="molecule type" value="Genomic_DNA"/>
</dbReference>
<dbReference type="GO" id="GO:0006813">
    <property type="term" value="P:potassium ion transport"/>
    <property type="evidence" value="ECO:0007669"/>
    <property type="project" value="InterPro"/>
</dbReference>
<dbReference type="PANTHER" id="PTHR43833:SF7">
    <property type="entry name" value="KTR SYSTEM POTASSIUM UPTAKE PROTEIN C"/>
    <property type="match status" value="1"/>
</dbReference>
<dbReference type="Gene3D" id="3.30.70.1450">
    <property type="entry name" value="Regulator of K+ conductance, C-terminal domain"/>
    <property type="match status" value="1"/>
</dbReference>
<reference evidence="7 10" key="1">
    <citation type="submission" date="2016-07" db="EMBL/GenBank/DDBJ databases">
        <title>Characterization of isolates of Eisenbergiella tayi derived from blood cultures, using whole genome sequencing.</title>
        <authorList>
            <person name="Burdz T."/>
            <person name="Wiebe D."/>
            <person name="Huynh C."/>
            <person name="Bernard K."/>
        </authorList>
    </citation>
    <scope>NUCLEOTIDE SEQUENCE [LARGE SCALE GENOMIC DNA]</scope>
    <source>
        <strain evidence="3 7">NML 110608</strain>
        <strain evidence="4 10">NML 120489</strain>
    </source>
</reference>
<evidence type="ECO:0000313" key="7">
    <source>
        <dbReference type="Proteomes" id="UP000094067"/>
    </source>
</evidence>
<feature type="domain" description="RCK N-terminal" evidence="1">
    <location>
        <begin position="13"/>
        <end position="129"/>
    </location>
</feature>